<reference evidence="2" key="3">
    <citation type="submission" date="2025-09" db="UniProtKB">
        <authorList>
            <consortium name="Ensembl"/>
        </authorList>
    </citation>
    <scope>IDENTIFICATION</scope>
</reference>
<reference evidence="2" key="2">
    <citation type="submission" date="2025-08" db="UniProtKB">
        <authorList>
            <consortium name="Ensembl"/>
        </authorList>
    </citation>
    <scope>IDENTIFICATION</scope>
</reference>
<keyword evidence="1" id="KW-0472">Membrane</keyword>
<dbReference type="Proteomes" id="UP000472268">
    <property type="component" value="Chromosome 2"/>
</dbReference>
<dbReference type="OMA" id="NDKMPNG"/>
<dbReference type="AlphaFoldDB" id="A0A673TBS9"/>
<accession>A0A673TBS9</accession>
<keyword evidence="1" id="KW-0812">Transmembrane</keyword>
<dbReference type="Ensembl" id="ENSSSUT00005007414.1">
    <property type="protein sequence ID" value="ENSSSUP00005006421.1"/>
    <property type="gene ID" value="ENSSSUG00005004148.1"/>
</dbReference>
<keyword evidence="3" id="KW-1185">Reference proteome</keyword>
<name>A0A673TBS9_SURSU</name>
<organism evidence="2 3">
    <name type="scientific">Suricata suricatta</name>
    <name type="common">Meerkat</name>
    <dbReference type="NCBI Taxonomy" id="37032"/>
    <lineage>
        <taxon>Eukaryota</taxon>
        <taxon>Metazoa</taxon>
        <taxon>Chordata</taxon>
        <taxon>Craniata</taxon>
        <taxon>Vertebrata</taxon>
        <taxon>Euteleostomi</taxon>
        <taxon>Mammalia</taxon>
        <taxon>Eutheria</taxon>
        <taxon>Laurasiatheria</taxon>
        <taxon>Carnivora</taxon>
        <taxon>Feliformia</taxon>
        <taxon>Herpestidae</taxon>
        <taxon>Suricata</taxon>
    </lineage>
</organism>
<feature type="transmembrane region" description="Helical" evidence="1">
    <location>
        <begin position="48"/>
        <end position="70"/>
    </location>
</feature>
<keyword evidence="1" id="KW-1133">Transmembrane helix</keyword>
<sequence length="152" mass="16221">MEPFCPLLLAGVSLPLAKALRGNGTIPADSNLTSTTAGPPDPRAPQPVLAWLLLPVLLLVLLLLLAAYFFRFRKQRKAVVSANDKMPNGILEEQAKSDTSQQVPLRAQEVLSHPRGAPGGGDPRPVGRLQALPGGVQLAAVWTHTRNVRTGQ</sequence>
<evidence type="ECO:0000313" key="2">
    <source>
        <dbReference type="Ensembl" id="ENSSSUP00005006421.1"/>
    </source>
</evidence>
<evidence type="ECO:0000256" key="1">
    <source>
        <dbReference type="SAM" id="Phobius"/>
    </source>
</evidence>
<proteinExistence type="predicted"/>
<reference evidence="2 3" key="1">
    <citation type="submission" date="2019-05" db="EMBL/GenBank/DDBJ databases">
        <title>A Chromosome-scale Meerkat (S. suricatta) Genome Assembly.</title>
        <authorList>
            <person name="Dudchenko O."/>
            <person name="Lieberman Aiden E."/>
            <person name="Tung J."/>
            <person name="Barreiro L.B."/>
            <person name="Clutton-Brock T.H."/>
        </authorList>
    </citation>
    <scope>NUCLEOTIDE SEQUENCE [LARGE SCALE GENOMIC DNA]</scope>
</reference>
<evidence type="ECO:0000313" key="3">
    <source>
        <dbReference type="Proteomes" id="UP000472268"/>
    </source>
</evidence>
<gene>
    <name evidence="2" type="primary">PTPRE</name>
</gene>
<protein>
    <submittedName>
        <fullName evidence="2">Uncharacterized protein</fullName>
    </submittedName>
</protein>